<reference evidence="2" key="1">
    <citation type="submission" date="2022-09" db="EMBL/GenBank/DDBJ databases">
        <title>Molecular characterization of Glaesserella parasuis strains circulating in commercial swine farms using whole-genome sequencing.</title>
        <authorList>
            <person name="Mugabi R."/>
            <person name="Clavijo M."/>
            <person name="Li G."/>
        </authorList>
    </citation>
    <scope>NUCLEOTIDE SEQUENCE</scope>
    <source>
        <strain evidence="2">0435-53</strain>
    </source>
</reference>
<proteinExistence type="predicted"/>
<dbReference type="Proteomes" id="UP001148834">
    <property type="component" value="Unassembled WGS sequence"/>
</dbReference>
<dbReference type="OrthoDB" id="9967678at2"/>
<evidence type="ECO:0000313" key="3">
    <source>
        <dbReference type="EMBL" id="WGE10439.1"/>
    </source>
</evidence>
<sequence>MSWNYLSNQEKQSFRSGIEQFSEFVENEKLFSNLNNQDKEDAKNTQIEIQSAAIANQHNKLSDEEFKKKIEELQQKLFNTLTKYKDISKIQDLEEIYQIRKEYSELIDNNPSLNDKQKEIMKKEWAWETDVVQHLYSISQSVKNQEKINPEYITYMLGALYLEKPSQSTTEVIKTLFNENQAVLDEIMKDPSLKEKFIKELIVSENKRKNLQYDNNEIKDKLREYGIDIEKEIKQKEDADNKTNKSTTPKEDIDEVTNHGDLSSTIDKHPNVG</sequence>
<gene>
    <name evidence="2" type="ORF">N5925_11550</name>
    <name evidence="3" type="ORF">QBL01_02160</name>
</gene>
<accession>A0A084EI71</accession>
<evidence type="ECO:0000313" key="4">
    <source>
        <dbReference type="Proteomes" id="UP001148834"/>
    </source>
</evidence>
<dbReference type="Proteomes" id="UP001222296">
    <property type="component" value="Chromosome"/>
</dbReference>
<feature type="region of interest" description="Disordered" evidence="1">
    <location>
        <begin position="232"/>
        <end position="273"/>
    </location>
</feature>
<evidence type="ECO:0000256" key="1">
    <source>
        <dbReference type="SAM" id="MobiDB-lite"/>
    </source>
</evidence>
<name>A0A084EI71_GLAPU</name>
<protein>
    <submittedName>
        <fullName evidence="2">Uncharacterized protein</fullName>
    </submittedName>
</protein>
<reference evidence="3" key="2">
    <citation type="submission" date="2023-04" db="EMBL/GenBank/DDBJ databases">
        <title>Molecular characterization of the Integrative and Conjugative elements harboring multidrug-resistance gene from Glaesserella (Haemophilus) parasuis.</title>
        <authorList>
            <person name="Che Y."/>
            <person name="Zhou L."/>
        </authorList>
    </citation>
    <scope>NUCLEOTIDE SEQUENCE</scope>
    <source>
        <strain evidence="3">Z44</strain>
    </source>
</reference>
<evidence type="ECO:0000313" key="2">
    <source>
        <dbReference type="EMBL" id="MDD2169188.1"/>
    </source>
</evidence>
<dbReference type="AlphaFoldDB" id="A0A084EI71"/>
<feature type="compositionally biased region" description="Basic and acidic residues" evidence="1">
    <location>
        <begin position="232"/>
        <end position="251"/>
    </location>
</feature>
<dbReference type="EMBL" id="JAODIR010000108">
    <property type="protein sequence ID" value="MDD2169188.1"/>
    <property type="molecule type" value="Genomic_DNA"/>
</dbReference>
<dbReference type="RefSeq" id="WP_042906460.1">
    <property type="nucleotide sequence ID" value="NZ_CP054198.1"/>
</dbReference>
<dbReference type="EMBL" id="CP121769">
    <property type="protein sequence ID" value="WGE10439.1"/>
    <property type="molecule type" value="Genomic_DNA"/>
</dbReference>
<organism evidence="2 4">
    <name type="scientific">Glaesserella parasuis</name>
    <name type="common">Haemophilus parasuis</name>
    <dbReference type="NCBI Taxonomy" id="738"/>
    <lineage>
        <taxon>Bacteria</taxon>
        <taxon>Pseudomonadati</taxon>
        <taxon>Pseudomonadota</taxon>
        <taxon>Gammaproteobacteria</taxon>
        <taxon>Pasteurellales</taxon>
        <taxon>Pasteurellaceae</taxon>
        <taxon>Glaesserella</taxon>
    </lineage>
</organism>